<evidence type="ECO:0000313" key="3">
    <source>
        <dbReference type="Proteomes" id="UP001595953"/>
    </source>
</evidence>
<keyword evidence="3" id="KW-1185">Reference proteome</keyword>
<evidence type="ECO:0000256" key="1">
    <source>
        <dbReference type="SAM" id="Phobius"/>
    </source>
</evidence>
<keyword evidence="1" id="KW-1133">Transmembrane helix</keyword>
<proteinExistence type="predicted"/>
<dbReference type="Pfam" id="PF19578">
    <property type="entry name" value="DUF6090"/>
    <property type="match status" value="1"/>
</dbReference>
<feature type="transmembrane region" description="Helical" evidence="1">
    <location>
        <begin position="9"/>
        <end position="30"/>
    </location>
</feature>
<reference evidence="3" key="1">
    <citation type="journal article" date="2019" name="Int. J. Syst. Evol. Microbiol.">
        <title>The Global Catalogue of Microorganisms (GCM) 10K type strain sequencing project: providing services to taxonomists for standard genome sequencing and annotation.</title>
        <authorList>
            <consortium name="The Broad Institute Genomics Platform"/>
            <consortium name="The Broad Institute Genome Sequencing Center for Infectious Disease"/>
            <person name="Wu L."/>
            <person name="Ma J."/>
        </authorList>
    </citation>
    <scope>NUCLEOTIDE SEQUENCE [LARGE SCALE GENOMIC DNA]</scope>
    <source>
        <strain evidence="3">CCUG 63682</strain>
    </source>
</reference>
<keyword evidence="1" id="KW-0472">Membrane</keyword>
<dbReference type="RefSeq" id="WP_387960014.1">
    <property type="nucleotide sequence ID" value="NZ_JBHSGP010000004.1"/>
</dbReference>
<comment type="caution">
    <text evidence="2">The sequence shown here is derived from an EMBL/GenBank/DDBJ whole genome shotgun (WGS) entry which is preliminary data.</text>
</comment>
<dbReference type="Proteomes" id="UP001595953">
    <property type="component" value="Unassembled WGS sequence"/>
</dbReference>
<evidence type="ECO:0000313" key="2">
    <source>
        <dbReference type="EMBL" id="MFC4720854.1"/>
    </source>
</evidence>
<keyword evidence="1" id="KW-0812">Transmembrane</keyword>
<organism evidence="2 3">
    <name type="scientific">Geojedonia litorea</name>
    <dbReference type="NCBI Taxonomy" id="1268269"/>
    <lineage>
        <taxon>Bacteria</taxon>
        <taxon>Pseudomonadati</taxon>
        <taxon>Bacteroidota</taxon>
        <taxon>Flavobacteriia</taxon>
        <taxon>Flavobacteriales</taxon>
        <taxon>Flavobacteriaceae</taxon>
        <taxon>Geojedonia</taxon>
    </lineage>
</organism>
<protein>
    <submittedName>
        <fullName evidence="2">DUF6090 family protein</fullName>
    </submittedName>
</protein>
<gene>
    <name evidence="2" type="ORF">ACFO5O_00865</name>
</gene>
<dbReference type="InterPro" id="IPR045749">
    <property type="entry name" value="DUF6090"/>
</dbReference>
<dbReference type="EMBL" id="JBHSGP010000004">
    <property type="protein sequence ID" value="MFC4720854.1"/>
    <property type="molecule type" value="Genomic_DNA"/>
</dbReference>
<accession>A0ABV9N093</accession>
<name>A0ABV9N093_9FLAO</name>
<sequence length="234" mass="27412">MSQNKFRKYLLYALGEIILVMIGILLAFQVNSWKEARDNKSLELQMMADLNSEFKNNLTKIRASIKQYQGTEQAIRLLMSKMKATPQEINLINTDSLIAKAIDVFDYRPTQNTLTEILSSGNLKFITKDSLKYKLLDWSAELNEINEAWLTLDDFIQHMVIPYLTENVSMRNIDKYSLMAWEEKSKFEIDYNTLFHDLKFENHLDNIGWGVVNYKLVLDRLELVIENIIRLTDD</sequence>